<organism evidence="2 3">
    <name type="scientific">Rousettus aegyptiacus</name>
    <name type="common">Egyptian fruit bat</name>
    <name type="synonym">Pteropus aegyptiacus</name>
    <dbReference type="NCBI Taxonomy" id="9407"/>
    <lineage>
        <taxon>Eukaryota</taxon>
        <taxon>Metazoa</taxon>
        <taxon>Chordata</taxon>
        <taxon>Craniata</taxon>
        <taxon>Vertebrata</taxon>
        <taxon>Euteleostomi</taxon>
        <taxon>Mammalia</taxon>
        <taxon>Eutheria</taxon>
        <taxon>Laurasiatheria</taxon>
        <taxon>Chiroptera</taxon>
        <taxon>Yinpterochiroptera</taxon>
        <taxon>Pteropodoidea</taxon>
        <taxon>Pteropodidae</taxon>
        <taxon>Rousettinae</taxon>
        <taxon>Rousettus</taxon>
    </lineage>
</organism>
<accession>A0A7J8BRJ2</accession>
<evidence type="ECO:0000256" key="1">
    <source>
        <dbReference type="SAM" id="MobiDB-lite"/>
    </source>
</evidence>
<dbReference type="Proteomes" id="UP000593571">
    <property type="component" value="Unassembled WGS sequence"/>
</dbReference>
<keyword evidence="3" id="KW-1185">Reference proteome</keyword>
<feature type="compositionally biased region" description="Polar residues" evidence="1">
    <location>
        <begin position="120"/>
        <end position="132"/>
    </location>
</feature>
<gene>
    <name evidence="2" type="ORF">HJG63_009573</name>
</gene>
<sequence length="132" mass="14408">MEVIDEMFSSQPDLTDHTTTSFALLAAAGQDTSYCPLTPVLLPPERWHPATGHTCNHLPVSNTLSDSDTARIVFPSILRIKIQCLIQGAQVQFLVREEYFSSSLLRSAGTSQVAPHGEGRNSSPTTLLSRNL</sequence>
<proteinExistence type="predicted"/>
<comment type="caution">
    <text evidence="2">The sequence shown here is derived from an EMBL/GenBank/DDBJ whole genome shotgun (WGS) entry which is preliminary data.</text>
</comment>
<feature type="region of interest" description="Disordered" evidence="1">
    <location>
        <begin position="110"/>
        <end position="132"/>
    </location>
</feature>
<dbReference type="EMBL" id="JACASE010000016">
    <property type="protein sequence ID" value="KAF6401473.1"/>
    <property type="molecule type" value="Genomic_DNA"/>
</dbReference>
<name>A0A7J8BRJ2_ROUAE</name>
<dbReference type="AlphaFoldDB" id="A0A7J8BRJ2"/>
<reference evidence="2 3" key="1">
    <citation type="journal article" date="2020" name="Nature">
        <title>Six reference-quality genomes reveal evolution of bat adaptations.</title>
        <authorList>
            <person name="Jebb D."/>
            <person name="Huang Z."/>
            <person name="Pippel M."/>
            <person name="Hughes G.M."/>
            <person name="Lavrichenko K."/>
            <person name="Devanna P."/>
            <person name="Winkler S."/>
            <person name="Jermiin L.S."/>
            <person name="Skirmuntt E.C."/>
            <person name="Katzourakis A."/>
            <person name="Burkitt-Gray L."/>
            <person name="Ray D.A."/>
            <person name="Sullivan K.A.M."/>
            <person name="Roscito J.G."/>
            <person name="Kirilenko B.M."/>
            <person name="Davalos L.M."/>
            <person name="Corthals A.P."/>
            <person name="Power M.L."/>
            <person name="Jones G."/>
            <person name="Ransome R.D."/>
            <person name="Dechmann D.K.N."/>
            <person name="Locatelli A.G."/>
            <person name="Puechmaille S.J."/>
            <person name="Fedrigo O."/>
            <person name="Jarvis E.D."/>
            <person name="Hiller M."/>
            <person name="Vernes S.C."/>
            <person name="Myers E.W."/>
            <person name="Teeling E.C."/>
        </authorList>
    </citation>
    <scope>NUCLEOTIDE SEQUENCE [LARGE SCALE GENOMIC DNA]</scope>
    <source>
        <strain evidence="2">MRouAeg1</strain>
        <tissue evidence="2">Muscle</tissue>
    </source>
</reference>
<protein>
    <submittedName>
        <fullName evidence="2">Uncharacterized protein</fullName>
    </submittedName>
</protein>
<evidence type="ECO:0000313" key="2">
    <source>
        <dbReference type="EMBL" id="KAF6401473.1"/>
    </source>
</evidence>
<evidence type="ECO:0000313" key="3">
    <source>
        <dbReference type="Proteomes" id="UP000593571"/>
    </source>
</evidence>